<evidence type="ECO:0000256" key="1">
    <source>
        <dbReference type="ARBA" id="ARBA00004383"/>
    </source>
</evidence>
<dbReference type="InterPro" id="IPR006260">
    <property type="entry name" value="TonB/TolA_C"/>
</dbReference>
<dbReference type="Gene3D" id="3.30.1150.10">
    <property type="match status" value="1"/>
</dbReference>
<organism evidence="12 13">
    <name type="scientific">Bosea psychrotolerans</name>
    <dbReference type="NCBI Taxonomy" id="1871628"/>
    <lineage>
        <taxon>Bacteria</taxon>
        <taxon>Pseudomonadati</taxon>
        <taxon>Pseudomonadota</taxon>
        <taxon>Alphaproteobacteria</taxon>
        <taxon>Hyphomicrobiales</taxon>
        <taxon>Boseaceae</taxon>
        <taxon>Bosea</taxon>
    </lineage>
</organism>
<dbReference type="GO" id="GO:0015031">
    <property type="term" value="P:protein transport"/>
    <property type="evidence" value="ECO:0007669"/>
    <property type="project" value="UniProtKB-KW"/>
</dbReference>
<keyword evidence="13" id="KW-1185">Reference proteome</keyword>
<feature type="compositionally biased region" description="Pro residues" evidence="10">
    <location>
        <begin position="119"/>
        <end position="139"/>
    </location>
</feature>
<evidence type="ECO:0000313" key="13">
    <source>
        <dbReference type="Proteomes" id="UP000236919"/>
    </source>
</evidence>
<feature type="compositionally biased region" description="Pro residues" evidence="10">
    <location>
        <begin position="158"/>
        <end position="179"/>
    </location>
</feature>
<comment type="subcellular location">
    <subcellularLocation>
        <location evidence="1">Cell inner membrane</location>
        <topology evidence="1">Single-pass membrane protein</topology>
        <orientation evidence="1">Periplasmic side</orientation>
    </subcellularLocation>
</comment>
<keyword evidence="6" id="KW-0812">Transmembrane</keyword>
<keyword evidence="3" id="KW-0813">Transport</keyword>
<evidence type="ECO:0000256" key="10">
    <source>
        <dbReference type="SAM" id="MobiDB-lite"/>
    </source>
</evidence>
<dbReference type="Pfam" id="PF03544">
    <property type="entry name" value="TonB_C"/>
    <property type="match status" value="1"/>
</dbReference>
<name>A0A2S4MIB4_9HYPH</name>
<dbReference type="AlphaFoldDB" id="A0A2S4MIB4"/>
<evidence type="ECO:0000256" key="4">
    <source>
        <dbReference type="ARBA" id="ARBA00022475"/>
    </source>
</evidence>
<keyword evidence="8" id="KW-1133">Transmembrane helix</keyword>
<evidence type="ECO:0000256" key="2">
    <source>
        <dbReference type="ARBA" id="ARBA00006555"/>
    </source>
</evidence>
<keyword evidence="5" id="KW-0997">Cell inner membrane</keyword>
<evidence type="ECO:0000256" key="7">
    <source>
        <dbReference type="ARBA" id="ARBA00022927"/>
    </source>
</evidence>
<evidence type="ECO:0000256" key="9">
    <source>
        <dbReference type="ARBA" id="ARBA00023136"/>
    </source>
</evidence>
<evidence type="ECO:0000256" key="6">
    <source>
        <dbReference type="ARBA" id="ARBA00022692"/>
    </source>
</evidence>
<dbReference type="Proteomes" id="UP000236919">
    <property type="component" value="Unassembled WGS sequence"/>
</dbReference>
<comment type="caution">
    <text evidence="12">The sequence shown here is derived from an EMBL/GenBank/DDBJ whole genome shotgun (WGS) entry which is preliminary data.</text>
</comment>
<dbReference type="PANTHER" id="PTHR33446">
    <property type="entry name" value="PROTEIN TONB-RELATED"/>
    <property type="match status" value="1"/>
</dbReference>
<gene>
    <name evidence="12" type="ORF">CYD53_103463</name>
</gene>
<evidence type="ECO:0000313" key="12">
    <source>
        <dbReference type="EMBL" id="POR54359.1"/>
    </source>
</evidence>
<dbReference type="SUPFAM" id="SSF74653">
    <property type="entry name" value="TolA/TonB C-terminal domain"/>
    <property type="match status" value="1"/>
</dbReference>
<keyword evidence="7" id="KW-0653">Protein transport</keyword>
<reference evidence="12 13" key="1">
    <citation type="submission" date="2018-01" db="EMBL/GenBank/DDBJ databases">
        <title>Genomic Encyclopedia of Type Strains, Phase III (KMG-III): the genomes of soil and plant-associated and newly described type strains.</title>
        <authorList>
            <person name="Whitman W."/>
        </authorList>
    </citation>
    <scope>NUCLEOTIDE SEQUENCE [LARGE SCALE GENOMIC DNA]</scope>
    <source>
        <strain evidence="12 13">1131</strain>
    </source>
</reference>
<feature type="compositionally biased region" description="Basic and acidic residues" evidence="10">
    <location>
        <begin position="180"/>
        <end position="194"/>
    </location>
</feature>
<proteinExistence type="inferred from homology"/>
<dbReference type="EMBL" id="PQFZ01000003">
    <property type="protein sequence ID" value="POR54359.1"/>
    <property type="molecule type" value="Genomic_DNA"/>
</dbReference>
<protein>
    <submittedName>
        <fullName evidence="12">Protein TonB</fullName>
    </submittedName>
</protein>
<evidence type="ECO:0000256" key="3">
    <source>
        <dbReference type="ARBA" id="ARBA00022448"/>
    </source>
</evidence>
<evidence type="ECO:0000256" key="5">
    <source>
        <dbReference type="ARBA" id="ARBA00022519"/>
    </source>
</evidence>
<feature type="compositionally biased region" description="Low complexity" evidence="10">
    <location>
        <begin position="197"/>
        <end position="227"/>
    </location>
</feature>
<feature type="region of interest" description="Disordered" evidence="10">
    <location>
        <begin position="85"/>
        <end position="227"/>
    </location>
</feature>
<evidence type="ECO:0000256" key="8">
    <source>
        <dbReference type="ARBA" id="ARBA00022989"/>
    </source>
</evidence>
<dbReference type="InterPro" id="IPR051045">
    <property type="entry name" value="TonB-dependent_transducer"/>
</dbReference>
<dbReference type="PROSITE" id="PS52015">
    <property type="entry name" value="TONB_CTD"/>
    <property type="match status" value="1"/>
</dbReference>
<feature type="domain" description="TonB C-terminal" evidence="11">
    <location>
        <begin position="225"/>
        <end position="315"/>
    </location>
</feature>
<dbReference type="GO" id="GO:0055085">
    <property type="term" value="P:transmembrane transport"/>
    <property type="evidence" value="ECO:0007669"/>
    <property type="project" value="InterPro"/>
</dbReference>
<dbReference type="GO" id="GO:0005886">
    <property type="term" value="C:plasma membrane"/>
    <property type="evidence" value="ECO:0007669"/>
    <property type="project" value="UniProtKB-SubCell"/>
</dbReference>
<accession>A0A2S4MIB4</accession>
<keyword evidence="9" id="KW-0472">Membrane</keyword>
<dbReference type="InterPro" id="IPR037682">
    <property type="entry name" value="TonB_C"/>
</dbReference>
<dbReference type="NCBIfam" id="TIGR01352">
    <property type="entry name" value="tonB_Cterm"/>
    <property type="match status" value="1"/>
</dbReference>
<sequence length="315" mass="32990">MRAGALQSRLRRSLDVAAMSMRRDVSVSRFWPGALRWSVAALVVAGAHAGAGWTILNWQQAEAAVGEPPAAVMIELAPIAVAPEAPPQEVAPGPEMVEAQPEPAPEQVVEKPPEETPPEPEPVVKPVEPMPEVPLPAVHPEPEIKLPDMPQVADAPVVLPPPPPPPRPVVQRKPPPPKPRVAERRKPIEPDRPQMRQTSAPPSAQAQTAPSMAAPSAGAASAPSVSPASWRGTLIAHLNRYKRFPGGASPGTVQVAFSIDRGGRVLSARLAGSSGDAILDEEAVAMVRRASPVPAPPQGIGGGTIALAVPVRFSR</sequence>
<evidence type="ECO:0000259" key="11">
    <source>
        <dbReference type="PROSITE" id="PS52015"/>
    </source>
</evidence>
<feature type="compositionally biased region" description="Low complexity" evidence="10">
    <location>
        <begin position="85"/>
        <end position="107"/>
    </location>
</feature>
<comment type="similarity">
    <text evidence="2">Belongs to the TonB family.</text>
</comment>
<keyword evidence="4" id="KW-1003">Cell membrane</keyword>